<dbReference type="AlphaFoldDB" id="A0A0V8JCZ0"/>
<name>A0A0V8JCZ0_9BACL</name>
<feature type="region of interest" description="Disordered" evidence="1">
    <location>
        <begin position="262"/>
        <end position="288"/>
    </location>
</feature>
<dbReference type="EMBL" id="LNQN01000001">
    <property type="protein sequence ID" value="KSU84894.1"/>
    <property type="molecule type" value="Genomic_DNA"/>
</dbReference>
<evidence type="ECO:0000313" key="2">
    <source>
        <dbReference type="EMBL" id="KSU84894.1"/>
    </source>
</evidence>
<dbReference type="RefSeq" id="WP_061969083.1">
    <property type="nucleotide sequence ID" value="NZ_FMAV01000001.1"/>
</dbReference>
<accession>A0A0V8JCZ0</accession>
<dbReference type="OrthoDB" id="2972665at2"/>
<keyword evidence="3" id="KW-1185">Reference proteome</keyword>
<evidence type="ECO:0000256" key="1">
    <source>
        <dbReference type="SAM" id="MobiDB-lite"/>
    </source>
</evidence>
<comment type="caution">
    <text evidence="2">The sequence shown here is derived from an EMBL/GenBank/DDBJ whole genome shotgun (WGS) entry which is preliminary data.</text>
</comment>
<organism evidence="2 3">
    <name type="scientific">Fictibacillus enclensis</name>
    <dbReference type="NCBI Taxonomy" id="1017270"/>
    <lineage>
        <taxon>Bacteria</taxon>
        <taxon>Bacillati</taxon>
        <taxon>Bacillota</taxon>
        <taxon>Bacilli</taxon>
        <taxon>Bacillales</taxon>
        <taxon>Fictibacillaceae</taxon>
        <taxon>Fictibacillus</taxon>
    </lineage>
</organism>
<dbReference type="Proteomes" id="UP000054099">
    <property type="component" value="Unassembled WGS sequence"/>
</dbReference>
<proteinExistence type="predicted"/>
<sequence>MILTFGGKQIGQVDTNFFQHIKPLLNYWGLQWNENYDEIEPALYGQCYVISGLEQRDLESVKKLLKHTDVTIEENPSGVNITATISVSFVADQPVPIIVQTENSKLLYITPAENTENAVQNIIHKNILCKRKSNHYSFSFRWREKEYIPEWITYLILQIGLSKTFSSLASISFGEFQTGINHILRSINPTLADLQCERETKKMKKPKIEPELKVPDTFIAAQQLIPVRSSPATVSRNKNLHNGPAINPFKNIQIPESTINPFKQKQGKTSTAINPFQPNTYTTRSSKE</sequence>
<reference evidence="2 3" key="1">
    <citation type="journal article" date="2014" name="Antonie Van Leeuwenhoek">
        <title>Fictibacillus enclensis sp. nov., isolated from marine sediment.</title>
        <authorList>
            <person name="Dastager S.G."/>
            <person name="Mawlankar R."/>
            <person name="Srinivasan K."/>
            <person name="Tang S.K."/>
            <person name="Lee J.C."/>
            <person name="Ramana V.V."/>
            <person name="Shouche Y.S."/>
        </authorList>
    </citation>
    <scope>NUCLEOTIDE SEQUENCE [LARGE SCALE GENOMIC DNA]</scope>
    <source>
        <strain evidence="2 3">NIO-1003</strain>
    </source>
</reference>
<gene>
    <name evidence="2" type="ORF">AS030_05030</name>
</gene>
<evidence type="ECO:0000313" key="3">
    <source>
        <dbReference type="Proteomes" id="UP000054099"/>
    </source>
</evidence>
<protein>
    <submittedName>
        <fullName evidence="2">Uncharacterized protein</fullName>
    </submittedName>
</protein>